<gene>
    <name evidence="1" type="ORF">chiPu_0000599</name>
</gene>
<evidence type="ECO:0000313" key="1">
    <source>
        <dbReference type="EMBL" id="GCC22214.1"/>
    </source>
</evidence>
<name>A0A401RVM8_CHIPU</name>
<evidence type="ECO:0000313" key="2">
    <source>
        <dbReference type="Proteomes" id="UP000287033"/>
    </source>
</evidence>
<accession>A0A401RVM8</accession>
<dbReference type="STRING" id="137246.A0A401RVM8"/>
<dbReference type="AlphaFoldDB" id="A0A401RVM8"/>
<organism evidence="1 2">
    <name type="scientific">Chiloscyllium punctatum</name>
    <name type="common">Brownbanded bambooshark</name>
    <name type="synonym">Hemiscyllium punctatum</name>
    <dbReference type="NCBI Taxonomy" id="137246"/>
    <lineage>
        <taxon>Eukaryota</taxon>
        <taxon>Metazoa</taxon>
        <taxon>Chordata</taxon>
        <taxon>Craniata</taxon>
        <taxon>Vertebrata</taxon>
        <taxon>Chondrichthyes</taxon>
        <taxon>Elasmobranchii</taxon>
        <taxon>Galeomorphii</taxon>
        <taxon>Galeoidea</taxon>
        <taxon>Orectolobiformes</taxon>
        <taxon>Hemiscylliidae</taxon>
        <taxon>Chiloscyllium</taxon>
    </lineage>
</organism>
<dbReference type="EMBL" id="BEZZ01000008">
    <property type="protein sequence ID" value="GCC22214.1"/>
    <property type="molecule type" value="Genomic_DNA"/>
</dbReference>
<dbReference type="Proteomes" id="UP000287033">
    <property type="component" value="Unassembled WGS sequence"/>
</dbReference>
<dbReference type="OrthoDB" id="2142729at2759"/>
<keyword evidence="2" id="KW-1185">Reference proteome</keyword>
<proteinExistence type="predicted"/>
<sequence>MAFKTRSRKLAPLDSNVILGAISPANRYLMRLIEDKKELSFKKPTEERMNLVFQVLDDLLPHMGVFTKVLKLIRDELYDGIYSTEITGSSARESEMADTITRVPYFSLFHKLQEKRNEKTEEVCIELNNLKEMQV</sequence>
<protein>
    <submittedName>
        <fullName evidence="1">Uncharacterized protein</fullName>
    </submittedName>
</protein>
<reference evidence="1 2" key="1">
    <citation type="journal article" date="2018" name="Nat. Ecol. Evol.">
        <title>Shark genomes provide insights into elasmobranch evolution and the origin of vertebrates.</title>
        <authorList>
            <person name="Hara Y"/>
            <person name="Yamaguchi K"/>
            <person name="Onimaru K"/>
            <person name="Kadota M"/>
            <person name="Koyanagi M"/>
            <person name="Keeley SD"/>
            <person name="Tatsumi K"/>
            <person name="Tanaka K"/>
            <person name="Motone F"/>
            <person name="Kageyama Y"/>
            <person name="Nozu R"/>
            <person name="Adachi N"/>
            <person name="Nishimura O"/>
            <person name="Nakagawa R"/>
            <person name="Tanegashima C"/>
            <person name="Kiyatake I"/>
            <person name="Matsumoto R"/>
            <person name="Murakumo K"/>
            <person name="Nishida K"/>
            <person name="Terakita A"/>
            <person name="Kuratani S"/>
            <person name="Sato K"/>
            <person name="Hyodo S Kuraku.S."/>
        </authorList>
    </citation>
    <scope>NUCLEOTIDE SEQUENCE [LARGE SCALE GENOMIC DNA]</scope>
</reference>
<comment type="caution">
    <text evidence="1">The sequence shown here is derived from an EMBL/GenBank/DDBJ whole genome shotgun (WGS) entry which is preliminary data.</text>
</comment>